<gene>
    <name evidence="2" type="ORF">F5X71_30995</name>
</gene>
<evidence type="ECO:0000313" key="3">
    <source>
        <dbReference type="Proteomes" id="UP000501705"/>
    </source>
</evidence>
<name>A0A6G9XZ05_NOCBR</name>
<evidence type="ECO:0000313" key="2">
    <source>
        <dbReference type="EMBL" id="QIS06151.1"/>
    </source>
</evidence>
<feature type="compositionally biased region" description="Polar residues" evidence="1">
    <location>
        <begin position="56"/>
        <end position="70"/>
    </location>
</feature>
<proteinExistence type="predicted"/>
<protein>
    <submittedName>
        <fullName evidence="2">Uncharacterized protein</fullName>
    </submittedName>
</protein>
<dbReference type="AlphaFoldDB" id="A0A6G9XZ05"/>
<reference evidence="2 3" key="1">
    <citation type="journal article" date="2019" name="ACS Chem. Biol.">
        <title>Identification and Mobilization of a Cryptic Antibiotic Biosynthesis Gene Locus from a Human-Pathogenic Nocardia Isolate.</title>
        <authorList>
            <person name="Herisse M."/>
            <person name="Ishida K."/>
            <person name="Porter J.L."/>
            <person name="Howden B."/>
            <person name="Hertweck C."/>
            <person name="Stinear T.P."/>
            <person name="Pidot S.J."/>
        </authorList>
    </citation>
    <scope>NUCLEOTIDE SEQUENCE [LARGE SCALE GENOMIC DNA]</scope>
    <source>
        <strain evidence="2 3">AUSMDU00024985</strain>
    </source>
</reference>
<evidence type="ECO:0000256" key="1">
    <source>
        <dbReference type="SAM" id="MobiDB-lite"/>
    </source>
</evidence>
<feature type="compositionally biased region" description="Basic and acidic residues" evidence="1">
    <location>
        <begin position="30"/>
        <end position="39"/>
    </location>
</feature>
<accession>A0A6G9XZ05</accession>
<dbReference type="EMBL" id="CP046171">
    <property type="protein sequence ID" value="QIS06151.1"/>
    <property type="molecule type" value="Genomic_DNA"/>
</dbReference>
<feature type="region of interest" description="Disordered" evidence="1">
    <location>
        <begin position="1"/>
        <end position="70"/>
    </location>
</feature>
<sequence>MAETSNAHEEEPDRLADLEEPDIDGPIPHSAKDFVEDSKPGQGTGPEELTPLGPAVTQQDGGWSATASET</sequence>
<feature type="compositionally biased region" description="Basic and acidic residues" evidence="1">
    <location>
        <begin position="1"/>
        <end position="17"/>
    </location>
</feature>
<organism evidence="2 3">
    <name type="scientific">Nocardia brasiliensis</name>
    <dbReference type="NCBI Taxonomy" id="37326"/>
    <lineage>
        <taxon>Bacteria</taxon>
        <taxon>Bacillati</taxon>
        <taxon>Actinomycetota</taxon>
        <taxon>Actinomycetes</taxon>
        <taxon>Mycobacteriales</taxon>
        <taxon>Nocardiaceae</taxon>
        <taxon>Nocardia</taxon>
    </lineage>
</organism>
<dbReference type="RefSeq" id="WP_167465198.1">
    <property type="nucleotide sequence ID" value="NZ_CP046171.1"/>
</dbReference>
<dbReference type="Proteomes" id="UP000501705">
    <property type="component" value="Chromosome"/>
</dbReference>